<gene>
    <name evidence="2" type="ORF">PENTCL1PPCAC_8698</name>
</gene>
<dbReference type="NCBIfam" id="TIGR02247">
    <property type="entry name" value="HAD-1A3-hyp"/>
    <property type="match status" value="1"/>
</dbReference>
<dbReference type="SFLD" id="SFLDG01129">
    <property type="entry name" value="C1.5:_HAD__Beta-PGM__Phosphata"/>
    <property type="match status" value="1"/>
</dbReference>
<evidence type="ECO:0000256" key="1">
    <source>
        <dbReference type="ARBA" id="ARBA00022990"/>
    </source>
</evidence>
<dbReference type="SFLD" id="SFLDS00003">
    <property type="entry name" value="Haloacid_Dehalogenase"/>
    <property type="match status" value="1"/>
</dbReference>
<dbReference type="PANTHER" id="PTHR47829">
    <property type="entry name" value="HYDROLASE, PUTATIVE (AFU_ORTHOLOGUE AFUA_1G12880)-RELATED"/>
    <property type="match status" value="1"/>
</dbReference>
<evidence type="ECO:0008006" key="4">
    <source>
        <dbReference type="Google" id="ProtNLM"/>
    </source>
</evidence>
<dbReference type="PANTHER" id="PTHR47829:SF1">
    <property type="entry name" value="HAD FAMILY PHOSPHATASE"/>
    <property type="match status" value="1"/>
</dbReference>
<reference evidence="2" key="1">
    <citation type="submission" date="2023-10" db="EMBL/GenBank/DDBJ databases">
        <title>Genome assembly of Pristionchus species.</title>
        <authorList>
            <person name="Yoshida K."/>
            <person name="Sommer R.J."/>
        </authorList>
    </citation>
    <scope>NUCLEOTIDE SEQUENCE</scope>
    <source>
        <strain evidence="2">RS0144</strain>
    </source>
</reference>
<keyword evidence="3" id="KW-1185">Reference proteome</keyword>
<dbReference type="Gene3D" id="1.10.150.240">
    <property type="entry name" value="Putative phosphatase, domain 2"/>
    <property type="match status" value="1"/>
</dbReference>
<dbReference type="Proteomes" id="UP001432027">
    <property type="component" value="Unassembled WGS sequence"/>
</dbReference>
<dbReference type="SUPFAM" id="SSF56784">
    <property type="entry name" value="HAD-like"/>
    <property type="match status" value="1"/>
</dbReference>
<dbReference type="InterPro" id="IPR023198">
    <property type="entry name" value="PGP-like_dom2"/>
</dbReference>
<dbReference type="InterPro" id="IPR052898">
    <property type="entry name" value="ACAD10-like"/>
</dbReference>
<evidence type="ECO:0000313" key="2">
    <source>
        <dbReference type="EMBL" id="GMS86523.1"/>
    </source>
</evidence>
<dbReference type="InterPro" id="IPR006439">
    <property type="entry name" value="HAD-SF_hydro_IA"/>
</dbReference>
<dbReference type="NCBIfam" id="TIGR01509">
    <property type="entry name" value="HAD-SF-IA-v3"/>
    <property type="match status" value="1"/>
</dbReference>
<dbReference type="InterPro" id="IPR036412">
    <property type="entry name" value="HAD-like_sf"/>
</dbReference>
<dbReference type="InterPro" id="IPR011945">
    <property type="entry name" value="HAD-SF_ppase_IA/epoxid_hydro_N"/>
</dbReference>
<dbReference type="Pfam" id="PF00702">
    <property type="entry name" value="Hydrolase"/>
    <property type="match status" value="1"/>
</dbReference>
<proteinExistence type="predicted"/>
<keyword evidence="1" id="KW-0007">Acetylation</keyword>
<dbReference type="EMBL" id="BTSX01000002">
    <property type="protein sequence ID" value="GMS86523.1"/>
    <property type="molecule type" value="Genomic_DNA"/>
</dbReference>
<dbReference type="CDD" id="cd02603">
    <property type="entry name" value="HAD_sEH-N_like"/>
    <property type="match status" value="1"/>
</dbReference>
<protein>
    <recommendedName>
        <fullName evidence="4">Hydrolase</fullName>
    </recommendedName>
</protein>
<dbReference type="PRINTS" id="PR00413">
    <property type="entry name" value="HADHALOGNASE"/>
</dbReference>
<dbReference type="InterPro" id="IPR023214">
    <property type="entry name" value="HAD_sf"/>
</dbReference>
<accession>A0AAV5STQ8</accession>
<name>A0AAV5STQ8_9BILA</name>
<dbReference type="AlphaFoldDB" id="A0AAV5STQ8"/>
<evidence type="ECO:0000313" key="3">
    <source>
        <dbReference type="Proteomes" id="UP001432027"/>
    </source>
</evidence>
<comment type="caution">
    <text evidence="2">The sequence shown here is derived from an EMBL/GenBank/DDBJ whole genome shotgun (WGS) entry which is preliminary data.</text>
</comment>
<sequence length="226" mass="26176">MHTYKAVIFDYGGVLMSYCKEVPEWTRLEVKYDLPRGTLQKTLFDIFQEYPELDRLLFEGRLTAEDIEEEVIPDYLSRKTGVVLPRPFPVLNLWMGSGAKIPFNENMMEVAKKLKIRGMHTSILTNNYKLDKDGLHERTPVDKNLFDLIVESTVEGYMKPDVEIYEIVQSRMPHSISPHECVFLDDNKLNVNAAREFGWTAILVDPHNIEASIRDLELILKLDLSE</sequence>
<dbReference type="Gene3D" id="3.40.50.1000">
    <property type="entry name" value="HAD superfamily/HAD-like"/>
    <property type="match status" value="1"/>
</dbReference>
<organism evidence="2 3">
    <name type="scientific">Pristionchus entomophagus</name>
    <dbReference type="NCBI Taxonomy" id="358040"/>
    <lineage>
        <taxon>Eukaryota</taxon>
        <taxon>Metazoa</taxon>
        <taxon>Ecdysozoa</taxon>
        <taxon>Nematoda</taxon>
        <taxon>Chromadorea</taxon>
        <taxon>Rhabditida</taxon>
        <taxon>Rhabditina</taxon>
        <taxon>Diplogasteromorpha</taxon>
        <taxon>Diplogasteroidea</taxon>
        <taxon>Neodiplogasteridae</taxon>
        <taxon>Pristionchus</taxon>
    </lineage>
</organism>